<dbReference type="AlphaFoldDB" id="A0AAV7T129"/>
<feature type="compositionally biased region" description="Basic and acidic residues" evidence="1">
    <location>
        <begin position="47"/>
        <end position="57"/>
    </location>
</feature>
<reference evidence="2" key="1">
    <citation type="journal article" date="2022" name="bioRxiv">
        <title>Sequencing and chromosome-scale assembly of the giantPleurodeles waltlgenome.</title>
        <authorList>
            <person name="Brown T."/>
            <person name="Elewa A."/>
            <person name="Iarovenko S."/>
            <person name="Subramanian E."/>
            <person name="Araus A.J."/>
            <person name="Petzold A."/>
            <person name="Susuki M."/>
            <person name="Suzuki K.-i.T."/>
            <person name="Hayashi T."/>
            <person name="Toyoda A."/>
            <person name="Oliveira C."/>
            <person name="Osipova E."/>
            <person name="Leigh N.D."/>
            <person name="Simon A."/>
            <person name="Yun M.H."/>
        </authorList>
    </citation>
    <scope>NUCLEOTIDE SEQUENCE</scope>
    <source>
        <strain evidence="2">20211129_DDA</strain>
        <tissue evidence="2">Liver</tissue>
    </source>
</reference>
<dbReference type="Proteomes" id="UP001066276">
    <property type="component" value="Chromosome 4_1"/>
</dbReference>
<comment type="caution">
    <text evidence="2">The sequence shown here is derived from an EMBL/GenBank/DDBJ whole genome shotgun (WGS) entry which is preliminary data.</text>
</comment>
<name>A0AAV7T129_PLEWA</name>
<keyword evidence="3" id="KW-1185">Reference proteome</keyword>
<accession>A0AAV7T129</accession>
<feature type="compositionally biased region" description="Low complexity" evidence="1">
    <location>
        <begin position="58"/>
        <end position="70"/>
    </location>
</feature>
<gene>
    <name evidence="2" type="ORF">NDU88_001950</name>
</gene>
<evidence type="ECO:0000313" key="2">
    <source>
        <dbReference type="EMBL" id="KAJ1170069.1"/>
    </source>
</evidence>
<organism evidence="2 3">
    <name type="scientific">Pleurodeles waltl</name>
    <name type="common">Iberian ribbed newt</name>
    <dbReference type="NCBI Taxonomy" id="8319"/>
    <lineage>
        <taxon>Eukaryota</taxon>
        <taxon>Metazoa</taxon>
        <taxon>Chordata</taxon>
        <taxon>Craniata</taxon>
        <taxon>Vertebrata</taxon>
        <taxon>Euteleostomi</taxon>
        <taxon>Amphibia</taxon>
        <taxon>Batrachia</taxon>
        <taxon>Caudata</taxon>
        <taxon>Salamandroidea</taxon>
        <taxon>Salamandridae</taxon>
        <taxon>Pleurodelinae</taxon>
        <taxon>Pleurodeles</taxon>
    </lineage>
</organism>
<evidence type="ECO:0000313" key="3">
    <source>
        <dbReference type="Proteomes" id="UP001066276"/>
    </source>
</evidence>
<protein>
    <submittedName>
        <fullName evidence="2">Uncharacterized protein</fullName>
    </submittedName>
</protein>
<proteinExistence type="predicted"/>
<evidence type="ECO:0000256" key="1">
    <source>
        <dbReference type="SAM" id="MobiDB-lite"/>
    </source>
</evidence>
<feature type="region of interest" description="Disordered" evidence="1">
    <location>
        <begin position="1"/>
        <end position="83"/>
    </location>
</feature>
<sequence length="83" mass="8794">MGLHFRVMAGSRSRFASSPGYKKTMETNSGLRRKETTEKTPAVRRTAKAEKSSKEGAEGTAGAVLAAAGTRQTRETPGTPPAQ</sequence>
<dbReference type="EMBL" id="JANPWB010000007">
    <property type="protein sequence ID" value="KAJ1170069.1"/>
    <property type="molecule type" value="Genomic_DNA"/>
</dbReference>